<dbReference type="GO" id="GO:0005886">
    <property type="term" value="C:plasma membrane"/>
    <property type="evidence" value="ECO:0007669"/>
    <property type="project" value="UniProtKB-SubCell"/>
</dbReference>
<evidence type="ECO:0000256" key="5">
    <source>
        <dbReference type="ARBA" id="ARBA00022989"/>
    </source>
</evidence>
<keyword evidence="7" id="KW-0813">Transport</keyword>
<dbReference type="Proteomes" id="UP000479043">
    <property type="component" value="Unassembled WGS sequence"/>
</dbReference>
<evidence type="ECO:0000313" key="9">
    <source>
        <dbReference type="EMBL" id="MYM56224.1"/>
    </source>
</evidence>
<keyword evidence="3" id="KW-1003">Cell membrane</keyword>
<comment type="similarity">
    <text evidence="2 7">Belongs to the ExbD/TolR family.</text>
</comment>
<keyword evidence="10" id="KW-1185">Reference proteome</keyword>
<gene>
    <name evidence="9" type="ORF">GR167_12980</name>
</gene>
<evidence type="ECO:0000313" key="10">
    <source>
        <dbReference type="Proteomes" id="UP000479043"/>
    </source>
</evidence>
<protein>
    <submittedName>
        <fullName evidence="9">Biopolymer transporter ExbD</fullName>
    </submittedName>
</protein>
<keyword evidence="6 8" id="KW-0472">Membrane</keyword>
<feature type="transmembrane region" description="Helical" evidence="8">
    <location>
        <begin position="15"/>
        <end position="35"/>
    </location>
</feature>
<comment type="subcellular location">
    <subcellularLocation>
        <location evidence="1">Cell membrane</location>
        <topology evidence="1">Single-pass membrane protein</topology>
    </subcellularLocation>
    <subcellularLocation>
        <location evidence="7">Cell membrane</location>
        <topology evidence="7">Single-pass type II membrane protein</topology>
    </subcellularLocation>
</comment>
<keyword evidence="4 7" id="KW-0812">Transmembrane</keyword>
<evidence type="ECO:0000256" key="3">
    <source>
        <dbReference type="ARBA" id="ARBA00022475"/>
    </source>
</evidence>
<comment type="caution">
    <text evidence="9">The sequence shown here is derived from an EMBL/GenBank/DDBJ whole genome shotgun (WGS) entry which is preliminary data.</text>
</comment>
<accession>A0A6L8LJS3</accession>
<keyword evidence="7" id="KW-0653">Protein transport</keyword>
<dbReference type="RefSeq" id="WP_160974065.1">
    <property type="nucleotide sequence ID" value="NZ_WWEN01000005.1"/>
</dbReference>
<evidence type="ECO:0000256" key="6">
    <source>
        <dbReference type="ARBA" id="ARBA00023136"/>
    </source>
</evidence>
<proteinExistence type="inferred from homology"/>
<organism evidence="9 10">
    <name type="scientific">Thalassovita mangrovi</name>
    <dbReference type="NCBI Taxonomy" id="2692236"/>
    <lineage>
        <taxon>Bacteria</taxon>
        <taxon>Pseudomonadati</taxon>
        <taxon>Pseudomonadota</taxon>
        <taxon>Alphaproteobacteria</taxon>
        <taxon>Rhodobacterales</taxon>
        <taxon>Roseobacteraceae</taxon>
        <taxon>Thalassovita</taxon>
    </lineage>
</organism>
<reference evidence="9 10" key="1">
    <citation type="submission" date="2020-01" db="EMBL/GenBank/DDBJ databases">
        <authorList>
            <person name="Chen S."/>
        </authorList>
    </citation>
    <scope>NUCLEOTIDE SEQUENCE [LARGE SCALE GENOMIC DNA]</scope>
    <source>
        <strain evidence="9 10">GS-10</strain>
    </source>
</reference>
<evidence type="ECO:0000256" key="7">
    <source>
        <dbReference type="RuleBase" id="RU003879"/>
    </source>
</evidence>
<evidence type="ECO:0000256" key="8">
    <source>
        <dbReference type="SAM" id="Phobius"/>
    </source>
</evidence>
<sequence length="130" mass="14158">MRRRPIPARPRPEPTVALINIVFLMLVFFLVAAQLSRPLEPDLRLVETADPSLVPPPDAVVLYPDGRARFRGETAVPEQVIAALQSDGLPPIAKILPDRAAPARAVIELAQALRAAGAEKVMIMTRQALK</sequence>
<dbReference type="InterPro" id="IPR003400">
    <property type="entry name" value="ExbD"/>
</dbReference>
<evidence type="ECO:0000256" key="4">
    <source>
        <dbReference type="ARBA" id="ARBA00022692"/>
    </source>
</evidence>
<dbReference type="Pfam" id="PF02472">
    <property type="entry name" value="ExbD"/>
    <property type="match status" value="1"/>
</dbReference>
<name>A0A6L8LJS3_9RHOB</name>
<dbReference type="EMBL" id="WWEN01000005">
    <property type="protein sequence ID" value="MYM56224.1"/>
    <property type="molecule type" value="Genomic_DNA"/>
</dbReference>
<evidence type="ECO:0000256" key="1">
    <source>
        <dbReference type="ARBA" id="ARBA00004162"/>
    </source>
</evidence>
<dbReference type="AlphaFoldDB" id="A0A6L8LJS3"/>
<evidence type="ECO:0000256" key="2">
    <source>
        <dbReference type="ARBA" id="ARBA00005811"/>
    </source>
</evidence>
<keyword evidence="5 8" id="KW-1133">Transmembrane helix</keyword>
<dbReference type="GO" id="GO:0015031">
    <property type="term" value="P:protein transport"/>
    <property type="evidence" value="ECO:0007669"/>
    <property type="project" value="UniProtKB-KW"/>
</dbReference>
<dbReference type="GO" id="GO:0022857">
    <property type="term" value="F:transmembrane transporter activity"/>
    <property type="evidence" value="ECO:0007669"/>
    <property type="project" value="InterPro"/>
</dbReference>